<reference evidence="3 4" key="1">
    <citation type="journal article" date="2023" name="Mol. Ecol. Resour.">
        <title>Chromosome-level genome assembly of a triploid poplar Populus alba 'Berolinensis'.</title>
        <authorList>
            <person name="Chen S."/>
            <person name="Yu Y."/>
            <person name="Wang X."/>
            <person name="Wang S."/>
            <person name="Zhang T."/>
            <person name="Zhou Y."/>
            <person name="He R."/>
            <person name="Meng N."/>
            <person name="Wang Y."/>
            <person name="Liu W."/>
            <person name="Liu Z."/>
            <person name="Liu J."/>
            <person name="Guo Q."/>
            <person name="Huang H."/>
            <person name="Sederoff R.R."/>
            <person name="Wang G."/>
            <person name="Qu G."/>
            <person name="Chen S."/>
        </authorList>
    </citation>
    <scope>NUCLEOTIDE SEQUENCE [LARGE SCALE GENOMIC DNA]</scope>
    <source>
        <strain evidence="3">SC-2020</strain>
    </source>
</reference>
<gene>
    <name evidence="2" type="ORF">NC653_002165</name>
    <name evidence="3" type="ORF">NC653_004831</name>
</gene>
<evidence type="ECO:0000256" key="1">
    <source>
        <dbReference type="SAM" id="MobiDB-lite"/>
    </source>
</evidence>
<dbReference type="EMBL" id="JAQIZT010000001">
    <property type="protein sequence ID" value="KAJ7015648.1"/>
    <property type="molecule type" value="Genomic_DNA"/>
</dbReference>
<dbReference type="EMBL" id="JAQIZT010000001">
    <property type="protein sequence ID" value="KAJ7011991.1"/>
    <property type="molecule type" value="Genomic_DNA"/>
</dbReference>
<comment type="caution">
    <text evidence="3">The sequence shown here is derived from an EMBL/GenBank/DDBJ whole genome shotgun (WGS) entry which is preliminary data.</text>
</comment>
<dbReference type="AlphaFoldDB" id="A0AAD6RVK6"/>
<sequence length="29" mass="3337">MMTANENSPARDAGLWHQIRNAMQRKATH</sequence>
<evidence type="ECO:0000313" key="4">
    <source>
        <dbReference type="Proteomes" id="UP001164929"/>
    </source>
</evidence>
<dbReference type="Proteomes" id="UP001164929">
    <property type="component" value="Chromosome 1"/>
</dbReference>
<feature type="region of interest" description="Disordered" evidence="1">
    <location>
        <begin position="1"/>
        <end position="29"/>
    </location>
</feature>
<evidence type="ECO:0000313" key="2">
    <source>
        <dbReference type="EMBL" id="KAJ7011991.1"/>
    </source>
</evidence>
<name>A0AAD6RVK6_9ROSI</name>
<organism evidence="3 4">
    <name type="scientific">Populus alba x Populus x berolinensis</name>
    <dbReference type="NCBI Taxonomy" id="444605"/>
    <lineage>
        <taxon>Eukaryota</taxon>
        <taxon>Viridiplantae</taxon>
        <taxon>Streptophyta</taxon>
        <taxon>Embryophyta</taxon>
        <taxon>Tracheophyta</taxon>
        <taxon>Spermatophyta</taxon>
        <taxon>Magnoliopsida</taxon>
        <taxon>eudicotyledons</taxon>
        <taxon>Gunneridae</taxon>
        <taxon>Pentapetalae</taxon>
        <taxon>rosids</taxon>
        <taxon>fabids</taxon>
        <taxon>Malpighiales</taxon>
        <taxon>Salicaceae</taxon>
        <taxon>Saliceae</taxon>
        <taxon>Populus</taxon>
    </lineage>
</organism>
<keyword evidence="4" id="KW-1185">Reference proteome</keyword>
<accession>A0AAD6RVK6</accession>
<proteinExistence type="predicted"/>
<evidence type="ECO:0000313" key="3">
    <source>
        <dbReference type="EMBL" id="KAJ7015648.1"/>
    </source>
</evidence>
<protein>
    <submittedName>
        <fullName evidence="3">Uncharacterized protein</fullName>
    </submittedName>
</protein>